<feature type="domain" description="Galectin" evidence="14">
    <location>
        <begin position="127"/>
        <end position="345"/>
    </location>
</feature>
<feature type="transmembrane region" description="Helical" evidence="13">
    <location>
        <begin position="20"/>
        <end position="39"/>
    </location>
</feature>
<dbReference type="Pfam" id="PF00337">
    <property type="entry name" value="Gal-bind_lectin"/>
    <property type="match status" value="1"/>
</dbReference>
<keyword evidence="10" id="KW-0333">Golgi apparatus</keyword>
<keyword evidence="6" id="KW-0808">Transferase</keyword>
<evidence type="ECO:0000313" key="16">
    <source>
        <dbReference type="Proteomes" id="UP001632038"/>
    </source>
</evidence>
<comment type="cofactor">
    <cofactor evidence="1">
        <name>Mn(2+)</name>
        <dbReference type="ChEBI" id="CHEBI:29035"/>
    </cofactor>
</comment>
<dbReference type="PANTHER" id="PTHR11214:SF286">
    <property type="entry name" value="HYDROXYPROLINE O-GALACTOSYLTRANSFERASE GALT4"/>
    <property type="match status" value="1"/>
</dbReference>
<dbReference type="InterPro" id="IPR002659">
    <property type="entry name" value="Glyco_trans_31"/>
</dbReference>
<keyword evidence="8" id="KW-0735">Signal-anchor</keyword>
<dbReference type="EMBL" id="JAVIJP010000002">
    <property type="protein sequence ID" value="KAL3655345.1"/>
    <property type="molecule type" value="Genomic_DNA"/>
</dbReference>
<dbReference type="InterPro" id="IPR013320">
    <property type="entry name" value="ConA-like_dom_sf"/>
</dbReference>
<proteinExistence type="inferred from homology"/>
<evidence type="ECO:0000256" key="10">
    <source>
        <dbReference type="ARBA" id="ARBA00023034"/>
    </source>
</evidence>
<evidence type="ECO:0000256" key="12">
    <source>
        <dbReference type="ARBA" id="ARBA00023211"/>
    </source>
</evidence>
<dbReference type="PROSITE" id="PS51304">
    <property type="entry name" value="GALECTIN"/>
    <property type="match status" value="1"/>
</dbReference>
<dbReference type="SMART" id="SM00908">
    <property type="entry name" value="Gal-bind_lectin"/>
    <property type="match status" value="1"/>
</dbReference>
<evidence type="ECO:0000256" key="8">
    <source>
        <dbReference type="ARBA" id="ARBA00022968"/>
    </source>
</evidence>
<evidence type="ECO:0000256" key="5">
    <source>
        <dbReference type="ARBA" id="ARBA00022676"/>
    </source>
</evidence>
<evidence type="ECO:0000256" key="6">
    <source>
        <dbReference type="ARBA" id="ARBA00022679"/>
    </source>
</evidence>
<keyword evidence="12" id="KW-0464">Manganese</keyword>
<comment type="caution">
    <text evidence="15">The sequence shown here is derived from an EMBL/GenBank/DDBJ whole genome shotgun (WGS) entry which is preliminary data.</text>
</comment>
<evidence type="ECO:0000313" key="15">
    <source>
        <dbReference type="EMBL" id="KAL3655345.1"/>
    </source>
</evidence>
<dbReference type="Gene3D" id="2.60.120.200">
    <property type="match status" value="1"/>
</dbReference>
<keyword evidence="9 13" id="KW-1133">Transmembrane helix</keyword>
<dbReference type="Proteomes" id="UP001632038">
    <property type="component" value="Unassembled WGS sequence"/>
</dbReference>
<keyword evidence="11 13" id="KW-0472">Membrane</keyword>
<keyword evidence="5" id="KW-0328">Glycosyltransferase</keyword>
<reference evidence="16" key="1">
    <citation type="journal article" date="2024" name="IScience">
        <title>Strigolactones Initiate the Formation of Haustorium-like Structures in Castilleja.</title>
        <authorList>
            <person name="Buerger M."/>
            <person name="Peterson D."/>
            <person name="Chory J."/>
        </authorList>
    </citation>
    <scope>NUCLEOTIDE SEQUENCE [LARGE SCALE GENOMIC DNA]</scope>
</reference>
<evidence type="ECO:0000256" key="13">
    <source>
        <dbReference type="SAM" id="Phobius"/>
    </source>
</evidence>
<dbReference type="GO" id="GO:0008378">
    <property type="term" value="F:galactosyltransferase activity"/>
    <property type="evidence" value="ECO:0007669"/>
    <property type="project" value="UniProtKB-ARBA"/>
</dbReference>
<dbReference type="GO" id="GO:1901137">
    <property type="term" value="P:carbohydrate derivative biosynthetic process"/>
    <property type="evidence" value="ECO:0007669"/>
    <property type="project" value="UniProtKB-ARBA"/>
</dbReference>
<dbReference type="FunFam" id="3.90.550.50:FF:000005">
    <property type="entry name" value="Hydroxyproline O-galactosyltransferase"/>
    <property type="match status" value="1"/>
</dbReference>
<keyword evidence="16" id="KW-1185">Reference proteome</keyword>
<evidence type="ECO:0000256" key="11">
    <source>
        <dbReference type="ARBA" id="ARBA00023136"/>
    </source>
</evidence>
<dbReference type="PANTHER" id="PTHR11214">
    <property type="entry name" value="BETA-1,3-N-ACETYLGLUCOSAMINYLTRANSFERASE"/>
    <property type="match status" value="1"/>
</dbReference>
<accession>A0ABD3EQJ2</accession>
<comment type="pathway">
    <text evidence="3">Protein modification; protein glycosylation.</text>
</comment>
<gene>
    <name evidence="15" type="ORF">CASFOL_001131</name>
</gene>
<evidence type="ECO:0000256" key="2">
    <source>
        <dbReference type="ARBA" id="ARBA00004323"/>
    </source>
</evidence>
<dbReference type="InterPro" id="IPR001079">
    <property type="entry name" value="Galectin_CRD"/>
</dbReference>
<dbReference type="Pfam" id="PF01762">
    <property type="entry name" value="Galactosyl_T"/>
    <property type="match status" value="1"/>
</dbReference>
<keyword evidence="7 13" id="KW-0812">Transmembrane</keyword>
<protein>
    <recommendedName>
        <fullName evidence="14">Galectin domain-containing protein</fullName>
    </recommendedName>
</protein>
<evidence type="ECO:0000256" key="7">
    <source>
        <dbReference type="ARBA" id="ARBA00022692"/>
    </source>
</evidence>
<evidence type="ECO:0000256" key="9">
    <source>
        <dbReference type="ARBA" id="ARBA00022989"/>
    </source>
</evidence>
<organism evidence="15 16">
    <name type="scientific">Castilleja foliolosa</name>
    <dbReference type="NCBI Taxonomy" id="1961234"/>
    <lineage>
        <taxon>Eukaryota</taxon>
        <taxon>Viridiplantae</taxon>
        <taxon>Streptophyta</taxon>
        <taxon>Embryophyta</taxon>
        <taxon>Tracheophyta</taxon>
        <taxon>Spermatophyta</taxon>
        <taxon>Magnoliopsida</taxon>
        <taxon>eudicotyledons</taxon>
        <taxon>Gunneridae</taxon>
        <taxon>Pentapetalae</taxon>
        <taxon>asterids</taxon>
        <taxon>lamiids</taxon>
        <taxon>Lamiales</taxon>
        <taxon>Orobanchaceae</taxon>
        <taxon>Pedicularideae</taxon>
        <taxon>Castillejinae</taxon>
        <taxon>Castilleja</taxon>
    </lineage>
</organism>
<dbReference type="GO" id="GO:0000139">
    <property type="term" value="C:Golgi membrane"/>
    <property type="evidence" value="ECO:0007669"/>
    <property type="project" value="UniProtKB-SubCell"/>
</dbReference>
<dbReference type="Gene3D" id="3.90.550.50">
    <property type="match status" value="1"/>
</dbReference>
<name>A0ABD3EQJ2_9LAMI</name>
<comment type="subcellular location">
    <subcellularLocation>
        <location evidence="2">Golgi apparatus membrane</location>
        <topology evidence="2">Single-pass type II membrane protein</topology>
    </subcellularLocation>
</comment>
<evidence type="ECO:0000259" key="14">
    <source>
        <dbReference type="PROSITE" id="PS51304"/>
    </source>
</evidence>
<dbReference type="AlphaFoldDB" id="A0ABD3EQJ2"/>
<comment type="similarity">
    <text evidence="4">Belongs to the glycosyltransferase 31 family.</text>
</comment>
<evidence type="ECO:0000256" key="3">
    <source>
        <dbReference type="ARBA" id="ARBA00004922"/>
    </source>
</evidence>
<evidence type="ECO:0000256" key="1">
    <source>
        <dbReference type="ARBA" id="ARBA00001936"/>
    </source>
</evidence>
<sequence length="626" mass="71434">MKRTDSDLFSSLTRQKSFRVLSALGFLYMLLVVFELPFLSKIGPTQVSTEGPIRTRHKFLIDSQEMEHVVPYKSRPERKIKELPNKLLISGLNLTAAFGRENGTQKSAKRALELGRKLWRKLLKKGGIMVLPCGLMLGSHVTVIGKPRAARNETIGPKKNNPNEEEEDYITVSQFVMELLGLKMAEDEEPPKILHLNPRLKGDWSGRPVIEHNSCYRMNWGRSQRCTGWRSRVDEETVDGLVKCEEWHREGEFELEEADGVSWWLQRLAKRERGQDEKAMINWSFPFAEEKSFVLTVHAGVEGYHINVDGRHVSSFPYRPGFTLADATGLYLGGDVDAVSIIAASLPTLRPISAQKHLDFSDRWRAPPFPDGPVELFIGILSAGTHFGERMAVRKSWMQHELIRSSRVVARFVVALHRKKEVNVRVKKEAEFFGDIVIVPYLDHYDLVVLKTVAICEFGGWSQVRNVSAKYVMKGDDDTFVRVDAIIDEVKKVEENKSLYIGNMNFHPKALHSGKWAVTNEEWPEEVYPIYANGPGYIISSDIANSIVSDFDKNKLRLFKMEDVSMGMWVEKFNQSKPVKYVHSLRFCQYGCVENYITAHYQSAGEMICLWNKLRRLGTASCCNAR</sequence>
<dbReference type="SUPFAM" id="SSF49899">
    <property type="entry name" value="Concanavalin A-like lectins/glucanases"/>
    <property type="match status" value="1"/>
</dbReference>
<evidence type="ECO:0000256" key="4">
    <source>
        <dbReference type="ARBA" id="ARBA00008661"/>
    </source>
</evidence>